<reference evidence="1" key="2">
    <citation type="submission" date="2015-06" db="UniProtKB">
        <authorList>
            <consortium name="EnsemblPlants"/>
        </authorList>
    </citation>
    <scope>IDENTIFICATION</scope>
    <source>
        <strain evidence="1">DM1-3 516 R44</strain>
    </source>
</reference>
<name>M1C519_SOLTU</name>
<organism evidence="1 2">
    <name type="scientific">Solanum tuberosum</name>
    <name type="common">Potato</name>
    <dbReference type="NCBI Taxonomy" id="4113"/>
    <lineage>
        <taxon>Eukaryota</taxon>
        <taxon>Viridiplantae</taxon>
        <taxon>Streptophyta</taxon>
        <taxon>Embryophyta</taxon>
        <taxon>Tracheophyta</taxon>
        <taxon>Spermatophyta</taxon>
        <taxon>Magnoliopsida</taxon>
        <taxon>eudicotyledons</taxon>
        <taxon>Gunneridae</taxon>
        <taxon>Pentapetalae</taxon>
        <taxon>asterids</taxon>
        <taxon>lamiids</taxon>
        <taxon>Solanales</taxon>
        <taxon>Solanaceae</taxon>
        <taxon>Solanoideae</taxon>
        <taxon>Solaneae</taxon>
        <taxon>Solanum</taxon>
    </lineage>
</organism>
<protein>
    <submittedName>
        <fullName evidence="1">ARF domain class transcription factor</fullName>
    </submittedName>
</protein>
<accession>M1C519</accession>
<dbReference type="HOGENOM" id="CLU_2817444_0_0_1"/>
<dbReference type="ExpressionAtlas" id="M1C519">
    <property type="expression patterns" value="baseline and differential"/>
</dbReference>
<dbReference type="AlphaFoldDB" id="M1C519"/>
<sequence length="67" mass="8034">MVDQPWFSQQKYPNHMSFEGDDGLRREIWKVCSGSSLDVPKAGERVYYFPRLHVEQVINFRDFFDSF</sequence>
<gene>
    <name evidence="1" type="primary">LOC102587577</name>
</gene>
<dbReference type="OrthoDB" id="1271944at2759"/>
<keyword evidence="2" id="KW-1185">Reference proteome</keyword>
<proteinExistence type="predicted"/>
<evidence type="ECO:0000313" key="1">
    <source>
        <dbReference type="EnsemblPlants" id="PGSC0003DMT400059998"/>
    </source>
</evidence>
<dbReference type="Gramene" id="PGSC0003DMT400059998">
    <property type="protein sequence ID" value="PGSC0003DMT400059998"/>
    <property type="gene ID" value="PGSC0003DMG400023345"/>
</dbReference>
<evidence type="ECO:0000313" key="2">
    <source>
        <dbReference type="Proteomes" id="UP000011115"/>
    </source>
</evidence>
<dbReference type="Proteomes" id="UP000011115">
    <property type="component" value="Unassembled WGS sequence"/>
</dbReference>
<dbReference type="EnsemblPlants" id="PGSC0003DMT400059998">
    <property type="protein sequence ID" value="PGSC0003DMT400059998"/>
    <property type="gene ID" value="PGSC0003DMG400023345"/>
</dbReference>
<reference evidence="2" key="1">
    <citation type="journal article" date="2011" name="Nature">
        <title>Genome sequence and analysis of the tuber crop potato.</title>
        <authorList>
            <consortium name="The Potato Genome Sequencing Consortium"/>
        </authorList>
    </citation>
    <scope>NUCLEOTIDE SEQUENCE [LARGE SCALE GENOMIC DNA]</scope>
    <source>
        <strain evidence="2">cv. DM1-3 516 R44</strain>
    </source>
</reference>